<evidence type="ECO:0000256" key="2">
    <source>
        <dbReference type="SAM" id="SignalP"/>
    </source>
</evidence>
<organism evidence="3 4">
    <name type="scientific">Ancylostoma duodenale</name>
    <dbReference type="NCBI Taxonomy" id="51022"/>
    <lineage>
        <taxon>Eukaryota</taxon>
        <taxon>Metazoa</taxon>
        <taxon>Ecdysozoa</taxon>
        <taxon>Nematoda</taxon>
        <taxon>Chromadorea</taxon>
        <taxon>Rhabditida</taxon>
        <taxon>Rhabditina</taxon>
        <taxon>Rhabditomorpha</taxon>
        <taxon>Strongyloidea</taxon>
        <taxon>Ancylostomatidae</taxon>
        <taxon>Ancylostomatinae</taxon>
        <taxon>Ancylostoma</taxon>
    </lineage>
</organism>
<sequence length="90" mass="9466">MRLLSVSFLFGLLAICSVFAVPSTLDFDDSIAPESAPLIRAKRQWGYGGGWGRPWGGGGGWGRPWGGGWGRPGWGGGGWGRPFGGGWGWG</sequence>
<name>A0A0C2HDC7_9BILA</name>
<dbReference type="AlphaFoldDB" id="A0A0C2HDC7"/>
<reference evidence="3 4" key="1">
    <citation type="submission" date="2013-12" db="EMBL/GenBank/DDBJ databases">
        <title>Draft genome of the parsitic nematode Ancylostoma duodenale.</title>
        <authorList>
            <person name="Mitreva M."/>
        </authorList>
    </citation>
    <scope>NUCLEOTIDE SEQUENCE [LARGE SCALE GENOMIC DNA]</scope>
    <source>
        <strain evidence="3 4">Zhejiang</strain>
    </source>
</reference>
<keyword evidence="2" id="KW-0732">Signal</keyword>
<dbReference type="EMBL" id="KN726655">
    <property type="protein sequence ID" value="KIH67546.1"/>
    <property type="molecule type" value="Genomic_DNA"/>
</dbReference>
<feature type="signal peptide" evidence="2">
    <location>
        <begin position="1"/>
        <end position="20"/>
    </location>
</feature>
<dbReference type="Proteomes" id="UP000054047">
    <property type="component" value="Unassembled WGS sequence"/>
</dbReference>
<keyword evidence="4" id="KW-1185">Reference proteome</keyword>
<evidence type="ECO:0000313" key="3">
    <source>
        <dbReference type="EMBL" id="KIH67546.1"/>
    </source>
</evidence>
<dbReference type="OrthoDB" id="10533126at2759"/>
<feature type="chain" id="PRO_5002149662" evidence="2">
    <location>
        <begin position="21"/>
        <end position="90"/>
    </location>
</feature>
<gene>
    <name evidence="3" type="ORF">ANCDUO_02121</name>
</gene>
<feature type="region of interest" description="Disordered" evidence="1">
    <location>
        <begin position="58"/>
        <end position="90"/>
    </location>
</feature>
<accession>A0A0C2HDC7</accession>
<protein>
    <submittedName>
        <fullName evidence="3">Uncharacterized protein</fullName>
    </submittedName>
</protein>
<proteinExistence type="predicted"/>
<evidence type="ECO:0000256" key="1">
    <source>
        <dbReference type="SAM" id="MobiDB-lite"/>
    </source>
</evidence>
<evidence type="ECO:0000313" key="4">
    <source>
        <dbReference type="Proteomes" id="UP000054047"/>
    </source>
</evidence>